<dbReference type="InterPro" id="IPR057228">
    <property type="entry name" value="DUF7906"/>
</dbReference>
<protein>
    <recommendedName>
        <fullName evidence="1">DUF7906 domain-containing protein</fullName>
    </recommendedName>
</protein>
<dbReference type="OrthoDB" id="1736714at2759"/>
<reference evidence="2 3" key="1">
    <citation type="submission" date="2018-04" db="EMBL/GenBank/DDBJ databases">
        <authorList>
            <person name="Vogel A."/>
        </authorList>
    </citation>
    <scope>NUCLEOTIDE SEQUENCE [LARGE SCALE GENOMIC DNA]</scope>
</reference>
<sequence>MFGDWGHGICLLLASMYFRFCEKKLSSQPYAYSYTHGDQSPEVTIWTGKDRYIWIDLGAGLVEYGPALYGDGLMPRGEFQFIHWRLSTADQSLKSLCFLTWLHWFGVLTRYLLFLL</sequence>
<dbReference type="Proteomes" id="UP000595140">
    <property type="component" value="Unassembled WGS sequence"/>
</dbReference>
<organism evidence="2 3">
    <name type="scientific">Cuscuta campestris</name>
    <dbReference type="NCBI Taxonomy" id="132261"/>
    <lineage>
        <taxon>Eukaryota</taxon>
        <taxon>Viridiplantae</taxon>
        <taxon>Streptophyta</taxon>
        <taxon>Embryophyta</taxon>
        <taxon>Tracheophyta</taxon>
        <taxon>Spermatophyta</taxon>
        <taxon>Magnoliopsida</taxon>
        <taxon>eudicotyledons</taxon>
        <taxon>Gunneridae</taxon>
        <taxon>Pentapetalae</taxon>
        <taxon>asterids</taxon>
        <taxon>lamiids</taxon>
        <taxon>Solanales</taxon>
        <taxon>Convolvulaceae</taxon>
        <taxon>Cuscuteae</taxon>
        <taxon>Cuscuta</taxon>
        <taxon>Cuscuta subgen. Grammica</taxon>
        <taxon>Cuscuta sect. Cleistogrammica</taxon>
    </lineage>
</organism>
<name>A0A484MUF5_9ASTE</name>
<proteinExistence type="predicted"/>
<dbReference type="AlphaFoldDB" id="A0A484MUF5"/>
<keyword evidence="3" id="KW-1185">Reference proteome</keyword>
<dbReference type="PANTHER" id="PTHR31515:SF4">
    <property type="entry name" value="TRANSMEMBRANE PROTEIN"/>
    <property type="match status" value="1"/>
</dbReference>
<dbReference type="EMBL" id="OOIL02004480">
    <property type="protein sequence ID" value="VFQ92077.1"/>
    <property type="molecule type" value="Genomic_DNA"/>
</dbReference>
<feature type="domain" description="DUF7906" evidence="1">
    <location>
        <begin position="24"/>
        <end position="81"/>
    </location>
</feature>
<dbReference type="PANTHER" id="PTHR31515">
    <property type="entry name" value="TRANSMEMBRANE PROTEIN-RELATED"/>
    <property type="match status" value="1"/>
</dbReference>
<evidence type="ECO:0000313" key="2">
    <source>
        <dbReference type="EMBL" id="VFQ92077.1"/>
    </source>
</evidence>
<accession>A0A484MUF5</accession>
<gene>
    <name evidence="2" type="ORF">CCAM_LOCUS33853</name>
</gene>
<evidence type="ECO:0000259" key="1">
    <source>
        <dbReference type="Pfam" id="PF25483"/>
    </source>
</evidence>
<evidence type="ECO:0000313" key="3">
    <source>
        <dbReference type="Proteomes" id="UP000595140"/>
    </source>
</evidence>
<dbReference type="Pfam" id="PF25483">
    <property type="entry name" value="DUF7906"/>
    <property type="match status" value="1"/>
</dbReference>